<dbReference type="PANTHER" id="PTHR30041">
    <property type="entry name" value="ARSENATE REDUCTASE"/>
    <property type="match status" value="1"/>
</dbReference>
<dbReference type="InterPro" id="IPR036249">
    <property type="entry name" value="Thioredoxin-like_sf"/>
</dbReference>
<evidence type="ECO:0000313" key="3">
    <source>
        <dbReference type="Proteomes" id="UP000466345"/>
    </source>
</evidence>
<dbReference type="EC" id="1.20.4.1" evidence="2"/>
<dbReference type="GO" id="GO:0008794">
    <property type="term" value="F:arsenate reductase (glutaredoxin) activity"/>
    <property type="evidence" value="ECO:0007669"/>
    <property type="project" value="UniProtKB-EC"/>
</dbReference>
<protein>
    <submittedName>
        <fullName evidence="2">Arsenate reductase</fullName>
        <ecNumber evidence="2">1.20.4.1</ecNumber>
    </submittedName>
</protein>
<sequence>MTQTEFGRRCRPDTLRRLPRQKDPRVEIWINPACSKCSSALSLLDAEGAEYTVRYYLEQPPTADELTKVLARLGLEPWDITRLGEPDATDLGIGTWPRDAGHRDRWLEALAGHPALIQRPIITADDGTAVVGRTPEAVRSVLP</sequence>
<dbReference type="SUPFAM" id="SSF52833">
    <property type="entry name" value="Thioredoxin-like"/>
    <property type="match status" value="1"/>
</dbReference>
<dbReference type="Gene3D" id="3.40.30.10">
    <property type="entry name" value="Glutaredoxin"/>
    <property type="match status" value="1"/>
</dbReference>
<evidence type="ECO:0000256" key="1">
    <source>
        <dbReference type="PROSITE-ProRule" id="PRU01282"/>
    </source>
</evidence>
<reference evidence="2 3" key="1">
    <citation type="submission" date="2019-10" db="EMBL/GenBank/DDBJ databases">
        <title>Streptomyces smaragdinus sp. nov. and Streptomyces fabii sp. nov., isolated from the gut of fungus growing-termite Macrotermes natalensis.</title>
        <authorList>
            <person name="Schwitalla J."/>
            <person name="Benndorf R."/>
            <person name="Martin K."/>
            <person name="De Beer W."/>
            <person name="Kaster A.-K."/>
            <person name="Vollmers J."/>
            <person name="Poulsen M."/>
            <person name="Beemelmanns C."/>
        </authorList>
    </citation>
    <scope>NUCLEOTIDE SEQUENCE [LARGE SCALE GENOMIC DNA]</scope>
    <source>
        <strain evidence="2 3">RB5</strain>
    </source>
</reference>
<dbReference type="PANTHER" id="PTHR30041:SF4">
    <property type="entry name" value="ARSENATE REDUCTASE"/>
    <property type="match status" value="1"/>
</dbReference>
<comment type="caution">
    <text evidence="2">The sequence shown here is derived from an EMBL/GenBank/DDBJ whole genome shotgun (WGS) entry which is preliminary data.</text>
</comment>
<organism evidence="2 3">
    <name type="scientific">Streptomyces smaragdinus</name>
    <dbReference type="NCBI Taxonomy" id="2585196"/>
    <lineage>
        <taxon>Bacteria</taxon>
        <taxon>Bacillati</taxon>
        <taxon>Actinomycetota</taxon>
        <taxon>Actinomycetes</taxon>
        <taxon>Kitasatosporales</taxon>
        <taxon>Streptomycetaceae</taxon>
        <taxon>Streptomyces</taxon>
    </lineage>
</organism>
<dbReference type="Proteomes" id="UP000466345">
    <property type="component" value="Unassembled WGS sequence"/>
</dbReference>
<keyword evidence="2" id="KW-0560">Oxidoreductase</keyword>
<name>A0A7K0CD87_9ACTN</name>
<dbReference type="EMBL" id="WEGJ01000002">
    <property type="protein sequence ID" value="MQY10724.1"/>
    <property type="molecule type" value="Genomic_DNA"/>
</dbReference>
<gene>
    <name evidence="2" type="primary">arsC_2</name>
    <name evidence="2" type="ORF">SRB5_08370</name>
</gene>
<comment type="similarity">
    <text evidence="1">Belongs to the ArsC family.</text>
</comment>
<dbReference type="Pfam" id="PF03960">
    <property type="entry name" value="ArsC"/>
    <property type="match status" value="1"/>
</dbReference>
<keyword evidence="3" id="KW-1185">Reference proteome</keyword>
<dbReference type="InterPro" id="IPR006660">
    <property type="entry name" value="Arsenate_reductase-like"/>
</dbReference>
<accession>A0A7K0CD87</accession>
<evidence type="ECO:0000313" key="2">
    <source>
        <dbReference type="EMBL" id="MQY10724.1"/>
    </source>
</evidence>
<proteinExistence type="inferred from homology"/>
<dbReference type="AlphaFoldDB" id="A0A7K0CD87"/>
<dbReference type="OrthoDB" id="9790554at2"/>
<dbReference type="PROSITE" id="PS51353">
    <property type="entry name" value="ARSC"/>
    <property type="match status" value="1"/>
</dbReference>